<evidence type="ECO:0000313" key="6">
    <source>
        <dbReference type="Proteomes" id="UP000396862"/>
    </source>
</evidence>
<keyword evidence="4" id="KW-0645">Protease</keyword>
<evidence type="ECO:0000259" key="2">
    <source>
        <dbReference type="Pfam" id="PF02517"/>
    </source>
</evidence>
<keyword evidence="6" id="KW-1185">Reference proteome</keyword>
<accession>A0A2P8CKV3</accession>
<dbReference type="EMBL" id="BLAU01000001">
    <property type="protein sequence ID" value="GET20201.1"/>
    <property type="molecule type" value="Genomic_DNA"/>
</dbReference>
<proteinExistence type="predicted"/>
<reference evidence="4 5" key="1">
    <citation type="submission" date="2018-03" db="EMBL/GenBank/DDBJ databases">
        <title>Genomic Encyclopedia of Archaeal and Bacterial Type Strains, Phase II (KMG-II): from individual species to whole genera.</title>
        <authorList>
            <person name="Goeker M."/>
        </authorList>
    </citation>
    <scope>NUCLEOTIDE SEQUENCE [LARGE SCALE GENOMIC DNA]</scope>
    <source>
        <strain evidence="4 5">DSM 27267</strain>
    </source>
</reference>
<keyword evidence="1" id="KW-0812">Transmembrane</keyword>
<feature type="transmembrane region" description="Helical" evidence="1">
    <location>
        <begin position="156"/>
        <end position="172"/>
    </location>
</feature>
<dbReference type="GO" id="GO:0006508">
    <property type="term" value="P:proteolysis"/>
    <property type="evidence" value="ECO:0007669"/>
    <property type="project" value="UniProtKB-KW"/>
</dbReference>
<protein>
    <submittedName>
        <fullName evidence="4">CAAX prenyl protease-like protein</fullName>
    </submittedName>
</protein>
<feature type="transmembrane region" description="Helical" evidence="1">
    <location>
        <begin position="178"/>
        <end position="195"/>
    </location>
</feature>
<feature type="domain" description="CAAX prenyl protease 2/Lysostaphin resistance protein A-like" evidence="2">
    <location>
        <begin position="126"/>
        <end position="212"/>
    </location>
</feature>
<keyword evidence="4" id="KW-0378">Hydrolase</keyword>
<dbReference type="GO" id="GO:0004175">
    <property type="term" value="F:endopeptidase activity"/>
    <property type="evidence" value="ECO:0007669"/>
    <property type="project" value="UniProtKB-ARBA"/>
</dbReference>
<keyword evidence="1" id="KW-0472">Membrane</keyword>
<name>A0A2P8CKV3_9BACT</name>
<gene>
    <name evidence="4" type="ORF">CLV93_101545</name>
    <name evidence="3" type="ORF">JCM18694_04470</name>
</gene>
<feature type="transmembrane region" description="Helical" evidence="1">
    <location>
        <begin position="20"/>
        <end position="38"/>
    </location>
</feature>
<organism evidence="4 5">
    <name type="scientific">Prolixibacter denitrificans</name>
    <dbReference type="NCBI Taxonomy" id="1541063"/>
    <lineage>
        <taxon>Bacteria</taxon>
        <taxon>Pseudomonadati</taxon>
        <taxon>Bacteroidota</taxon>
        <taxon>Bacteroidia</taxon>
        <taxon>Marinilabiliales</taxon>
        <taxon>Prolixibacteraceae</taxon>
        <taxon>Prolixibacter</taxon>
    </lineage>
</organism>
<dbReference type="AlphaFoldDB" id="A0A2P8CKV3"/>
<dbReference type="InterPro" id="IPR052710">
    <property type="entry name" value="CAAX_protease"/>
</dbReference>
<evidence type="ECO:0000313" key="4">
    <source>
        <dbReference type="EMBL" id="PSK85581.1"/>
    </source>
</evidence>
<dbReference type="PANTHER" id="PTHR36435">
    <property type="entry name" value="SLR1288 PROTEIN"/>
    <property type="match status" value="1"/>
</dbReference>
<dbReference type="Proteomes" id="UP000396862">
    <property type="component" value="Unassembled WGS sequence"/>
</dbReference>
<dbReference type="InterPro" id="IPR003675">
    <property type="entry name" value="Rce1/LyrA-like_dom"/>
</dbReference>
<comment type="caution">
    <text evidence="4">The sequence shown here is derived from an EMBL/GenBank/DDBJ whole genome shotgun (WGS) entry which is preliminary data.</text>
</comment>
<dbReference type="Proteomes" id="UP000240621">
    <property type="component" value="Unassembled WGS sequence"/>
</dbReference>
<evidence type="ECO:0000313" key="3">
    <source>
        <dbReference type="EMBL" id="GET20201.1"/>
    </source>
</evidence>
<dbReference type="EMBL" id="PYGC01000001">
    <property type="protein sequence ID" value="PSK85581.1"/>
    <property type="molecule type" value="Genomic_DNA"/>
</dbReference>
<reference evidence="3 6" key="2">
    <citation type="submission" date="2019-10" db="EMBL/GenBank/DDBJ databases">
        <title>Prolixibacter strains distinguished by the presence of nitrate reductase genes were adept at nitrate-dependent anaerobic corrosion of metallic iron and carbon steel.</title>
        <authorList>
            <person name="Iino T."/>
            <person name="Shono N."/>
            <person name="Ito K."/>
            <person name="Nakamura R."/>
            <person name="Sueoka K."/>
            <person name="Harayama S."/>
            <person name="Ohkuma M."/>
        </authorList>
    </citation>
    <scope>NUCLEOTIDE SEQUENCE [LARGE SCALE GENOMIC DNA]</scope>
    <source>
        <strain evidence="3 6">MIC1-1</strain>
    </source>
</reference>
<feature type="transmembrane region" description="Helical" evidence="1">
    <location>
        <begin position="126"/>
        <end position="144"/>
    </location>
</feature>
<dbReference type="GO" id="GO:0080120">
    <property type="term" value="P:CAAX-box protein maturation"/>
    <property type="evidence" value="ECO:0007669"/>
    <property type="project" value="UniProtKB-ARBA"/>
</dbReference>
<evidence type="ECO:0000313" key="5">
    <source>
        <dbReference type="Proteomes" id="UP000240621"/>
    </source>
</evidence>
<dbReference type="PANTHER" id="PTHR36435:SF1">
    <property type="entry name" value="CAAX AMINO TERMINAL PROTEASE FAMILY PROTEIN"/>
    <property type="match status" value="1"/>
</dbReference>
<dbReference type="OrthoDB" id="158986at2"/>
<dbReference type="Pfam" id="PF02517">
    <property type="entry name" value="Rce1-like"/>
    <property type="match status" value="1"/>
</dbReference>
<sequence>MRKTFGFNSDYRQYLPQLKWLFSVGFILVLAIWIPMSISKLVHWEGNNFFFHGGIWAVTILILNAGVKFCGAQTTDLGIRPLPTLVIPLILILTVVFALGIGPLYFLQPISLRGVNLHAFGLEPSPVTFVLFVILLPLIEEIFFRGILLGHMLNKLSVTKAIIISSFLYALAQWGNEHLLTALLLGAVSGLLFVVTRSLLSSIIFHITWNFFIFFSWLDGKLFLSVVKDELPDLNGRLLLEELALVILTIGIFYLMRRMVLRQVR</sequence>
<feature type="transmembrane region" description="Helical" evidence="1">
    <location>
        <begin position="238"/>
        <end position="256"/>
    </location>
</feature>
<evidence type="ECO:0000256" key="1">
    <source>
        <dbReference type="SAM" id="Phobius"/>
    </source>
</evidence>
<feature type="transmembrane region" description="Helical" evidence="1">
    <location>
        <begin position="202"/>
        <end position="218"/>
    </location>
</feature>
<feature type="transmembrane region" description="Helical" evidence="1">
    <location>
        <begin position="82"/>
        <end position="106"/>
    </location>
</feature>
<keyword evidence="1" id="KW-1133">Transmembrane helix</keyword>
<feature type="transmembrane region" description="Helical" evidence="1">
    <location>
        <begin position="50"/>
        <end position="70"/>
    </location>
</feature>
<dbReference type="RefSeq" id="WP_106540610.1">
    <property type="nucleotide sequence ID" value="NZ_BLAU01000001.1"/>
</dbReference>